<keyword evidence="5" id="KW-1133">Transmembrane helix</keyword>
<dbReference type="EMBL" id="CAXKWB010002277">
    <property type="protein sequence ID" value="CAL4066501.1"/>
    <property type="molecule type" value="Genomic_DNA"/>
</dbReference>
<evidence type="ECO:0000259" key="6">
    <source>
        <dbReference type="PROSITE" id="PS01180"/>
    </source>
</evidence>
<name>A0AAV2PZJ4_MEGNR</name>
<dbReference type="InterPro" id="IPR035914">
    <property type="entry name" value="Sperma_CUB_dom_sf"/>
</dbReference>
<sequence>MRTKTSKAFIGFNSDSSKQYKGFSLTWKTVAYEDSFACGYQINRDSGSLQYPVTGGDYQNKVDCIWVIVSSGASIDLTFTSFGTQKGYDFVYIRDGDSSSSRQLGKFSGNDLPTSVRTTKDKAFIRFTSNRARTGEGFALTWNTIDNHCRCGGEYNTESGTICLPLTSDGTYDNNLECTWIIKSAVPLDITFSSFNTERGYDVLIVRNGSSAESVLVGNFSGGALPETMKTTGDVYIHFTSDLSTEENGFVLNWNISHSSSTIPKSDDSSATGTSNYIIIGAVAAILIAVLVTSILFWLQKRKSKDEQELYLVDVPHHQSDPGMGKRHDSENSLYGATPGATEPRVPNHRSRHDSENSLYGATVARDA</sequence>
<comment type="caution">
    <text evidence="7">The sequence shown here is derived from an EMBL/GenBank/DDBJ whole genome shotgun (WGS) entry which is preliminary data.</text>
</comment>
<feature type="transmembrane region" description="Helical" evidence="5">
    <location>
        <begin position="277"/>
        <end position="299"/>
    </location>
</feature>
<keyword evidence="5" id="KW-0472">Membrane</keyword>
<dbReference type="AlphaFoldDB" id="A0AAV2PZJ4"/>
<dbReference type="CDD" id="cd00041">
    <property type="entry name" value="CUB"/>
    <property type="match status" value="2"/>
</dbReference>
<dbReference type="Pfam" id="PF00431">
    <property type="entry name" value="CUB"/>
    <property type="match status" value="2"/>
</dbReference>
<keyword evidence="1" id="KW-0677">Repeat</keyword>
<evidence type="ECO:0000256" key="4">
    <source>
        <dbReference type="SAM" id="MobiDB-lite"/>
    </source>
</evidence>
<evidence type="ECO:0000313" key="7">
    <source>
        <dbReference type="EMBL" id="CAL4066501.1"/>
    </source>
</evidence>
<feature type="domain" description="CUB" evidence="6">
    <location>
        <begin position="38"/>
        <end position="145"/>
    </location>
</feature>
<reference evidence="7 8" key="1">
    <citation type="submission" date="2024-05" db="EMBL/GenBank/DDBJ databases">
        <authorList>
            <person name="Wallberg A."/>
        </authorList>
    </citation>
    <scope>NUCLEOTIDE SEQUENCE [LARGE SCALE GENOMIC DNA]</scope>
</reference>
<dbReference type="InterPro" id="IPR000859">
    <property type="entry name" value="CUB_dom"/>
</dbReference>
<feature type="region of interest" description="Disordered" evidence="4">
    <location>
        <begin position="317"/>
        <end position="368"/>
    </location>
</feature>
<dbReference type="PROSITE" id="PS01180">
    <property type="entry name" value="CUB"/>
    <property type="match status" value="2"/>
</dbReference>
<proteinExistence type="predicted"/>
<evidence type="ECO:0000313" key="8">
    <source>
        <dbReference type="Proteomes" id="UP001497623"/>
    </source>
</evidence>
<evidence type="ECO:0000256" key="3">
    <source>
        <dbReference type="PROSITE-ProRule" id="PRU00059"/>
    </source>
</evidence>
<feature type="disulfide bond" evidence="3">
    <location>
        <begin position="151"/>
        <end position="178"/>
    </location>
</feature>
<dbReference type="PANTHER" id="PTHR24251:SF37">
    <property type="entry name" value="CUB DOMAIN-CONTAINING PROTEIN"/>
    <property type="match status" value="1"/>
</dbReference>
<dbReference type="Gene3D" id="2.60.120.290">
    <property type="entry name" value="Spermadhesin, CUB domain"/>
    <property type="match status" value="2"/>
</dbReference>
<dbReference type="PANTHER" id="PTHR24251">
    <property type="entry name" value="OVOCHYMASE-RELATED"/>
    <property type="match status" value="1"/>
</dbReference>
<keyword evidence="5" id="KW-0812">Transmembrane</keyword>
<dbReference type="Proteomes" id="UP001497623">
    <property type="component" value="Unassembled WGS sequence"/>
</dbReference>
<feature type="compositionally biased region" description="Basic and acidic residues" evidence="4">
    <location>
        <begin position="317"/>
        <end position="331"/>
    </location>
</feature>
<keyword evidence="8" id="KW-1185">Reference proteome</keyword>
<dbReference type="SUPFAM" id="SSF49854">
    <property type="entry name" value="Spermadhesin, CUB domain"/>
    <property type="match status" value="2"/>
</dbReference>
<feature type="non-terminal residue" evidence="7">
    <location>
        <position position="368"/>
    </location>
</feature>
<evidence type="ECO:0000256" key="2">
    <source>
        <dbReference type="ARBA" id="ARBA00023157"/>
    </source>
</evidence>
<keyword evidence="2 3" id="KW-1015">Disulfide bond</keyword>
<feature type="domain" description="CUB" evidence="6">
    <location>
        <begin position="151"/>
        <end position="257"/>
    </location>
</feature>
<protein>
    <recommendedName>
        <fullName evidence="6">CUB domain-containing protein</fullName>
    </recommendedName>
</protein>
<organism evidence="7 8">
    <name type="scientific">Meganyctiphanes norvegica</name>
    <name type="common">Northern krill</name>
    <name type="synonym">Thysanopoda norvegica</name>
    <dbReference type="NCBI Taxonomy" id="48144"/>
    <lineage>
        <taxon>Eukaryota</taxon>
        <taxon>Metazoa</taxon>
        <taxon>Ecdysozoa</taxon>
        <taxon>Arthropoda</taxon>
        <taxon>Crustacea</taxon>
        <taxon>Multicrustacea</taxon>
        <taxon>Malacostraca</taxon>
        <taxon>Eumalacostraca</taxon>
        <taxon>Eucarida</taxon>
        <taxon>Euphausiacea</taxon>
        <taxon>Euphausiidae</taxon>
        <taxon>Meganyctiphanes</taxon>
    </lineage>
</organism>
<comment type="caution">
    <text evidence="3">Lacks conserved residue(s) required for the propagation of feature annotation.</text>
</comment>
<dbReference type="SMART" id="SM00042">
    <property type="entry name" value="CUB"/>
    <property type="match status" value="2"/>
</dbReference>
<gene>
    <name evidence="7" type="ORF">MNOR_LOCUS5748</name>
</gene>
<evidence type="ECO:0000256" key="5">
    <source>
        <dbReference type="SAM" id="Phobius"/>
    </source>
</evidence>
<accession>A0AAV2PZJ4</accession>
<evidence type="ECO:0000256" key="1">
    <source>
        <dbReference type="ARBA" id="ARBA00022737"/>
    </source>
</evidence>